<sequence>MRILSAMLLLPVVLANPALAMDSGAAEELKRLDPQTRLEQRCDLEAMERIHKDPPRLVADELVAYAFEEPTIKGDKIRSTGAAFRSKGEWYHLSYTCATSPDHMTVTSFQYSIGQIVPHSEWSHHYLVSE</sequence>
<accession>A0A2P7APN9</accession>
<feature type="chain" id="PRO_5015135773" description="DUF930 domain-containing protein" evidence="1">
    <location>
        <begin position="21"/>
        <end position="130"/>
    </location>
</feature>
<keyword evidence="1" id="KW-0732">Signal</keyword>
<dbReference type="EMBL" id="PGGN01000004">
    <property type="protein sequence ID" value="PSH56171.1"/>
    <property type="molecule type" value="Genomic_DNA"/>
</dbReference>
<proteinExistence type="predicted"/>
<dbReference type="Proteomes" id="UP000241158">
    <property type="component" value="Unassembled WGS sequence"/>
</dbReference>
<protein>
    <recommendedName>
        <fullName evidence="4">DUF930 domain-containing protein</fullName>
    </recommendedName>
</protein>
<gene>
    <name evidence="2" type="ORF">CU100_21515</name>
</gene>
<dbReference type="AlphaFoldDB" id="A0A2P7APN9"/>
<evidence type="ECO:0000256" key="1">
    <source>
        <dbReference type="SAM" id="SignalP"/>
    </source>
</evidence>
<dbReference type="OrthoDB" id="8444764at2"/>
<name>A0A2P7APN9_9HYPH</name>
<comment type="caution">
    <text evidence="2">The sequence shown here is derived from an EMBL/GenBank/DDBJ whole genome shotgun (WGS) entry which is preliminary data.</text>
</comment>
<dbReference type="Pfam" id="PF06059">
    <property type="entry name" value="DUF930"/>
    <property type="match status" value="1"/>
</dbReference>
<keyword evidence="3" id="KW-1185">Reference proteome</keyword>
<reference evidence="3" key="1">
    <citation type="submission" date="2017-11" db="EMBL/GenBank/DDBJ databases">
        <authorList>
            <person name="Kuznetsova I."/>
            <person name="Sazanova A."/>
            <person name="Chirak E."/>
            <person name="Safronova V."/>
            <person name="Willems A."/>
        </authorList>
    </citation>
    <scope>NUCLEOTIDE SEQUENCE [LARGE SCALE GENOMIC DNA]</scope>
    <source>
        <strain evidence="3">PEPV15</strain>
    </source>
</reference>
<evidence type="ECO:0000313" key="3">
    <source>
        <dbReference type="Proteomes" id="UP000241158"/>
    </source>
</evidence>
<dbReference type="RefSeq" id="WP_106718601.1">
    <property type="nucleotide sequence ID" value="NZ_JACHXT010000001.1"/>
</dbReference>
<dbReference type="InterPro" id="IPR009273">
    <property type="entry name" value="DUF930"/>
</dbReference>
<evidence type="ECO:0008006" key="4">
    <source>
        <dbReference type="Google" id="ProtNLM"/>
    </source>
</evidence>
<organism evidence="2 3">
    <name type="scientific">Phyllobacterium endophyticum</name>
    <dbReference type="NCBI Taxonomy" id="1149773"/>
    <lineage>
        <taxon>Bacteria</taxon>
        <taxon>Pseudomonadati</taxon>
        <taxon>Pseudomonadota</taxon>
        <taxon>Alphaproteobacteria</taxon>
        <taxon>Hyphomicrobiales</taxon>
        <taxon>Phyllobacteriaceae</taxon>
        <taxon>Phyllobacterium</taxon>
    </lineage>
</organism>
<feature type="signal peptide" evidence="1">
    <location>
        <begin position="1"/>
        <end position="20"/>
    </location>
</feature>
<evidence type="ECO:0000313" key="2">
    <source>
        <dbReference type="EMBL" id="PSH56171.1"/>
    </source>
</evidence>